<name>A0ABY4CXI5_9BACL</name>
<dbReference type="Pfam" id="PF25601">
    <property type="entry name" value="AAA_lid_14"/>
    <property type="match status" value="1"/>
</dbReference>
<evidence type="ECO:0000256" key="1">
    <source>
        <dbReference type="ARBA" id="ARBA00022741"/>
    </source>
</evidence>
<dbReference type="InterPro" id="IPR009057">
    <property type="entry name" value="Homeodomain-like_sf"/>
</dbReference>
<dbReference type="EMBL" id="CP089291">
    <property type="protein sequence ID" value="UOF92610.1"/>
    <property type="molecule type" value="Genomic_DNA"/>
</dbReference>
<dbReference type="InterPro" id="IPR010524">
    <property type="entry name" value="Sig_transdc_resp-reg_PrpR_N"/>
</dbReference>
<keyword evidence="3" id="KW-0805">Transcription regulation</keyword>
<accession>A0ABY4CXI5</accession>
<organism evidence="6 7">
    <name type="scientific">Fodinisporobacter ferrooxydans</name>
    <dbReference type="NCBI Taxonomy" id="2901836"/>
    <lineage>
        <taxon>Bacteria</taxon>
        <taxon>Bacillati</taxon>
        <taxon>Bacillota</taxon>
        <taxon>Bacilli</taxon>
        <taxon>Bacillales</taxon>
        <taxon>Alicyclobacillaceae</taxon>
        <taxon>Fodinisporobacter</taxon>
    </lineage>
</organism>
<dbReference type="Pfam" id="PF00158">
    <property type="entry name" value="Sigma54_activat"/>
    <property type="match status" value="1"/>
</dbReference>
<evidence type="ECO:0000259" key="5">
    <source>
        <dbReference type="PROSITE" id="PS50045"/>
    </source>
</evidence>
<evidence type="ECO:0000256" key="2">
    <source>
        <dbReference type="ARBA" id="ARBA00022840"/>
    </source>
</evidence>
<dbReference type="InterPro" id="IPR027417">
    <property type="entry name" value="P-loop_NTPase"/>
</dbReference>
<feature type="domain" description="Sigma-54 factor interaction" evidence="5">
    <location>
        <begin position="319"/>
        <end position="526"/>
    </location>
</feature>
<dbReference type="SUPFAM" id="SSF52540">
    <property type="entry name" value="P-loop containing nucleoside triphosphate hydrolases"/>
    <property type="match status" value="1"/>
</dbReference>
<dbReference type="PANTHER" id="PTHR32071">
    <property type="entry name" value="TRANSCRIPTIONAL REGULATORY PROTEIN"/>
    <property type="match status" value="1"/>
</dbReference>
<dbReference type="PRINTS" id="PR01590">
    <property type="entry name" value="HTHFIS"/>
</dbReference>
<keyword evidence="4" id="KW-0804">Transcription</keyword>
<evidence type="ECO:0000313" key="6">
    <source>
        <dbReference type="EMBL" id="UOF92610.1"/>
    </source>
</evidence>
<evidence type="ECO:0000256" key="3">
    <source>
        <dbReference type="ARBA" id="ARBA00023015"/>
    </source>
</evidence>
<dbReference type="InterPro" id="IPR002078">
    <property type="entry name" value="Sigma_54_int"/>
</dbReference>
<evidence type="ECO:0000256" key="4">
    <source>
        <dbReference type="ARBA" id="ARBA00023163"/>
    </source>
</evidence>
<dbReference type="RefSeq" id="WP_347439278.1">
    <property type="nucleotide sequence ID" value="NZ_CP089291.1"/>
</dbReference>
<dbReference type="SUPFAM" id="SSF159800">
    <property type="entry name" value="PrpR receptor domain-like"/>
    <property type="match status" value="1"/>
</dbReference>
<dbReference type="Proteomes" id="UP000830167">
    <property type="component" value="Chromosome"/>
</dbReference>
<dbReference type="Gene3D" id="3.40.50.2300">
    <property type="match status" value="1"/>
</dbReference>
<dbReference type="Gene3D" id="3.40.50.300">
    <property type="entry name" value="P-loop containing nucleotide triphosphate hydrolases"/>
    <property type="match status" value="1"/>
</dbReference>
<keyword evidence="2" id="KW-0067">ATP-binding</keyword>
<dbReference type="Gene3D" id="3.40.50.10660">
    <property type="entry name" value="PrpR receptor domain-like"/>
    <property type="match status" value="1"/>
</dbReference>
<keyword evidence="7" id="KW-1185">Reference proteome</keyword>
<proteinExistence type="predicted"/>
<dbReference type="Pfam" id="PF02954">
    <property type="entry name" value="HTH_8"/>
    <property type="match status" value="1"/>
</dbReference>
<dbReference type="PROSITE" id="PS50045">
    <property type="entry name" value="SIGMA54_INTERACT_4"/>
    <property type="match status" value="1"/>
</dbReference>
<dbReference type="Gene3D" id="1.10.10.60">
    <property type="entry name" value="Homeodomain-like"/>
    <property type="match status" value="1"/>
</dbReference>
<dbReference type="Gene3D" id="1.10.8.60">
    <property type="match status" value="1"/>
</dbReference>
<keyword evidence="1" id="KW-0547">Nucleotide-binding</keyword>
<sequence length="615" mass="69954">MGIRVLGIAPYSGLRDLFYELAKEEDRFELDVEIADLGEAIDTIGQSKVLEYDVIVSRGGTATLLREYVEIPVIDVPVSGYDILRVLTLIKDSNSRVAVIGFPNICHGAATVSNLLNLKIPIYPIEHESEVRSTLVKAFNDGVQVILGDVVTVRTADEMGYHGVLITSGRESVQEAFAEVIRIYDIYKREQEKANFYEEILQRDHRGILVIDASNVLRFANSQASSYMNRDIREWHRKPLQTIFPEIGSKIQEMHIFKRTHWQGTITLSECLYDVEIDGIGQNQQWPYTIVYLDRSRVSQNSDQSYIYSPTRLSSFAQIIGSSPEILQVIEQAKQMAKTANAIWISGEPGTGKTILAQSIHNANESGQNFYKAACRSSDSKRLEEELFGSIHGGGFFQQIFHGTLYLEDIEYLPVHLQEKLLIQLRNGVGLRVIVSSSIPWGQLLQRTEFNQELAYRLGEHYLYLPPLRERLEDLEEICRILIARHNSKFGKQMVGVRDDVIHLLKSHDWPGNIKELKNAFEDMLLLTNGHYVERKEAEIVWKRYKQMSGKPIREIDANKAALDMSGTLDEIETQVILHVLQQEGMNQSKAAARLGINRSTLWRKLKYSDAKAND</sequence>
<dbReference type="InterPro" id="IPR058031">
    <property type="entry name" value="AAA_lid_NorR"/>
</dbReference>
<dbReference type="Pfam" id="PF06506">
    <property type="entry name" value="PrpR_N"/>
    <property type="match status" value="1"/>
</dbReference>
<evidence type="ECO:0000313" key="7">
    <source>
        <dbReference type="Proteomes" id="UP000830167"/>
    </source>
</evidence>
<dbReference type="InterPro" id="IPR002197">
    <property type="entry name" value="HTH_Fis"/>
</dbReference>
<dbReference type="CDD" id="cd00009">
    <property type="entry name" value="AAA"/>
    <property type="match status" value="1"/>
</dbReference>
<gene>
    <name evidence="6" type="ORF">LSG31_10875</name>
</gene>
<protein>
    <submittedName>
        <fullName evidence="6">PrpR N-terminal domain-containing protein</fullName>
    </submittedName>
</protein>
<reference evidence="6" key="1">
    <citation type="submission" date="2021-12" db="EMBL/GenBank/DDBJ databases">
        <title>Alicyclobacillaceae gen. nov., sp. nov., isolated from chalcocite enrichment system.</title>
        <authorList>
            <person name="Jiang Z."/>
        </authorList>
    </citation>
    <scope>NUCLEOTIDE SEQUENCE</scope>
    <source>
        <strain evidence="6">MYW30-H2</strain>
    </source>
</reference>
<dbReference type="SUPFAM" id="SSF46689">
    <property type="entry name" value="Homeodomain-like"/>
    <property type="match status" value="1"/>
</dbReference>